<dbReference type="SUPFAM" id="SSF53448">
    <property type="entry name" value="Nucleotide-diphospho-sugar transferases"/>
    <property type="match status" value="1"/>
</dbReference>
<sequence>MLVKVAGWEKKGSKMGKIVLSICIALHNRSSVVNEHIRDLLSVTDDRFDIIVSDSSDEGKDLQSLYSYDDARVKLYKIDADTPAMMNWKSALDHADGIFSFHLNDRDVIYADKLVEFIDFLENHSDCNGGVCKYLSTCQEPKLFMNGIDAFMNVPFFASHPTGIVFNVDKYREIEDLGDIFDKNNGIHPHDIILARLSQYGKMFIYTKKVWELASAEFYKKNVSGFESKKTSLFFEPKERIFELKQNLKAVKILNFADRIKQDKTEQMYRTYLALSTSGYFYFLESEHETAHYGIAQQKIGTLNKYRLSMEILESFATEFHFSNTEKKTYKKWLIKSIMIPVIAKYTSRINNPTFRNVLRRLRVKRESDDSALLR</sequence>
<name>I0GNG2_SELRL</name>
<organism evidence="1 2">
    <name type="scientific">Selenomonas ruminantium subsp. lactilytica (strain NBRC 103574 / TAM6421)</name>
    <dbReference type="NCBI Taxonomy" id="927704"/>
    <lineage>
        <taxon>Bacteria</taxon>
        <taxon>Bacillati</taxon>
        <taxon>Bacillota</taxon>
        <taxon>Negativicutes</taxon>
        <taxon>Selenomonadales</taxon>
        <taxon>Selenomonadaceae</taxon>
        <taxon>Selenomonas</taxon>
    </lineage>
</organism>
<dbReference type="EMBL" id="AP012292">
    <property type="protein sequence ID" value="BAL82299.1"/>
    <property type="molecule type" value="Genomic_DNA"/>
</dbReference>
<dbReference type="RefSeq" id="WP_014423741.1">
    <property type="nucleotide sequence ID" value="NC_017068.1"/>
</dbReference>
<evidence type="ECO:0000313" key="1">
    <source>
        <dbReference type="EMBL" id="BAL82299.1"/>
    </source>
</evidence>
<dbReference type="PATRIC" id="fig|927704.6.peg.606"/>
<evidence type="ECO:0000313" key="2">
    <source>
        <dbReference type="Proteomes" id="UP000007887"/>
    </source>
</evidence>
<dbReference type="AlphaFoldDB" id="I0GNG2"/>
<reference evidence="1 2" key="1">
    <citation type="submission" date="2011-10" db="EMBL/GenBank/DDBJ databases">
        <title>Whole genome sequence of Selenomonas ruminantium subsp. lactilytica TAM6421.</title>
        <authorList>
            <person name="Oguchi A."/>
            <person name="Ankai A."/>
            <person name="Kaneko J."/>
            <person name="Yamada-Narita S."/>
            <person name="Fukui S."/>
            <person name="Takahashi M."/>
            <person name="Onodera T."/>
            <person name="Kojima S."/>
            <person name="Fushimi T."/>
            <person name="Abe N."/>
            <person name="Kamio Y."/>
            <person name="Yamazaki S."/>
            <person name="Fujita N."/>
        </authorList>
    </citation>
    <scope>NUCLEOTIDE SEQUENCE [LARGE SCALE GENOMIC DNA]</scope>
    <source>
        <strain evidence="2">NBRC 103574 / TAM6421</strain>
    </source>
</reference>
<dbReference type="Gene3D" id="3.90.550.10">
    <property type="entry name" value="Spore Coat Polysaccharide Biosynthesis Protein SpsA, Chain A"/>
    <property type="match status" value="1"/>
</dbReference>
<dbReference type="HOGENOM" id="CLU_737492_0_0_9"/>
<dbReference type="OrthoDB" id="2053790at2"/>
<dbReference type="KEGG" id="sri:SELR_05910"/>
<proteinExistence type="predicted"/>
<accession>I0GNG2</accession>
<dbReference type="Proteomes" id="UP000007887">
    <property type="component" value="Chromosome"/>
</dbReference>
<evidence type="ECO:0008006" key="3">
    <source>
        <dbReference type="Google" id="ProtNLM"/>
    </source>
</evidence>
<dbReference type="InterPro" id="IPR029044">
    <property type="entry name" value="Nucleotide-diphossugar_trans"/>
</dbReference>
<protein>
    <recommendedName>
        <fullName evidence="3">Glycosyl transferase family 2</fullName>
    </recommendedName>
</protein>
<dbReference type="eggNOG" id="COG1216">
    <property type="taxonomic scope" value="Bacteria"/>
</dbReference>
<gene>
    <name evidence="1" type="ordered locus">SELR_05910</name>
</gene>
<dbReference type="CDD" id="cd00761">
    <property type="entry name" value="Glyco_tranf_GTA_type"/>
    <property type="match status" value="1"/>
</dbReference>